<dbReference type="SMART" id="SM00855">
    <property type="entry name" value="PGAM"/>
    <property type="match status" value="1"/>
</dbReference>
<dbReference type="AlphaFoldDB" id="A0A917HBQ8"/>
<feature type="binding site" evidence="2">
    <location>
        <position position="59"/>
    </location>
    <ligand>
        <name>substrate</name>
    </ligand>
</feature>
<dbReference type="RefSeq" id="WP_188504075.1">
    <property type="nucleotide sequence ID" value="NZ_BMER01000001.1"/>
</dbReference>
<dbReference type="Gene3D" id="3.40.50.1240">
    <property type="entry name" value="Phosphoglycerate mutase-like"/>
    <property type="match status" value="1"/>
</dbReference>
<dbReference type="GO" id="GO:0016791">
    <property type="term" value="F:phosphatase activity"/>
    <property type="evidence" value="ECO:0007669"/>
    <property type="project" value="TreeGrafter"/>
</dbReference>
<name>A0A917HBQ8_9SPHI</name>
<dbReference type="InterPro" id="IPR050275">
    <property type="entry name" value="PGM_Phosphatase"/>
</dbReference>
<reference evidence="3" key="2">
    <citation type="submission" date="2020-09" db="EMBL/GenBank/DDBJ databases">
        <authorList>
            <person name="Sun Q."/>
            <person name="Zhou Y."/>
        </authorList>
    </citation>
    <scope>NUCLEOTIDE SEQUENCE</scope>
    <source>
        <strain evidence="3">CGMCC 1.12195</strain>
    </source>
</reference>
<sequence>MLTVYLLRHGETTYNADGNRYCGRTDAELTEKGILQAQRVAEALHGHPIDAVYASPLKRAYRTAEIASGSQLPVVKDPRLIELDFGAWEGKTRQEFVAEDPSLWNSWSKSPDRTQAGGSGDTAFDVVHRFDDFFTEMMQKHDGQHVLVVAHNGVNRLYLAWKLGMPLKYYRRIVQENSAITIIRFGDQEGFSLLKLNA</sequence>
<dbReference type="SUPFAM" id="SSF53254">
    <property type="entry name" value="Phosphoglycerate mutase-like"/>
    <property type="match status" value="1"/>
</dbReference>
<dbReference type="Pfam" id="PF00300">
    <property type="entry name" value="His_Phos_1"/>
    <property type="match status" value="1"/>
</dbReference>
<dbReference type="EMBL" id="BMER01000001">
    <property type="protein sequence ID" value="GGG74114.1"/>
    <property type="molecule type" value="Genomic_DNA"/>
</dbReference>
<reference evidence="3" key="1">
    <citation type="journal article" date="2014" name="Int. J. Syst. Evol. Microbiol.">
        <title>Complete genome sequence of Corynebacterium casei LMG S-19264T (=DSM 44701T), isolated from a smear-ripened cheese.</title>
        <authorList>
            <consortium name="US DOE Joint Genome Institute (JGI-PGF)"/>
            <person name="Walter F."/>
            <person name="Albersmeier A."/>
            <person name="Kalinowski J."/>
            <person name="Ruckert C."/>
        </authorList>
    </citation>
    <scope>NUCLEOTIDE SEQUENCE</scope>
    <source>
        <strain evidence="3">CGMCC 1.12195</strain>
    </source>
</reference>
<dbReference type="PANTHER" id="PTHR48100">
    <property type="entry name" value="BROAD-SPECIFICITY PHOSPHATASE YOR283W-RELATED"/>
    <property type="match status" value="1"/>
</dbReference>
<dbReference type="InterPro" id="IPR013078">
    <property type="entry name" value="His_Pase_superF_clade-1"/>
</dbReference>
<comment type="caution">
    <text evidence="3">The sequence shown here is derived from an EMBL/GenBank/DDBJ whole genome shotgun (WGS) entry which is preliminary data.</text>
</comment>
<evidence type="ECO:0000256" key="1">
    <source>
        <dbReference type="PIRSR" id="PIRSR613078-1"/>
    </source>
</evidence>
<dbReference type="InterPro" id="IPR001345">
    <property type="entry name" value="PG/BPGM_mutase_AS"/>
</dbReference>
<evidence type="ECO:0000313" key="4">
    <source>
        <dbReference type="Proteomes" id="UP000660862"/>
    </source>
</evidence>
<evidence type="ECO:0000313" key="3">
    <source>
        <dbReference type="EMBL" id="GGG74114.1"/>
    </source>
</evidence>
<evidence type="ECO:0000256" key="2">
    <source>
        <dbReference type="PIRSR" id="PIRSR613078-2"/>
    </source>
</evidence>
<gene>
    <name evidence="3" type="ORF">GCM10007415_01910</name>
</gene>
<keyword evidence="4" id="KW-1185">Reference proteome</keyword>
<accession>A0A917HBQ8</accession>
<dbReference type="PROSITE" id="PS00175">
    <property type="entry name" value="PG_MUTASE"/>
    <property type="match status" value="1"/>
</dbReference>
<dbReference type="PIRSF" id="PIRSF000709">
    <property type="entry name" value="6PFK_2-Ptase"/>
    <property type="match status" value="1"/>
</dbReference>
<dbReference type="InterPro" id="IPR029033">
    <property type="entry name" value="His_PPase_superfam"/>
</dbReference>
<dbReference type="CDD" id="cd07067">
    <property type="entry name" value="HP_PGM_like"/>
    <property type="match status" value="1"/>
</dbReference>
<feature type="active site" description="Tele-phosphohistidine intermediate" evidence="1">
    <location>
        <position position="9"/>
    </location>
</feature>
<feature type="binding site" evidence="2">
    <location>
        <begin position="8"/>
        <end position="15"/>
    </location>
    <ligand>
        <name>substrate</name>
    </ligand>
</feature>
<organism evidence="3 4">
    <name type="scientific">Parapedobacter pyrenivorans</name>
    <dbReference type="NCBI Taxonomy" id="1305674"/>
    <lineage>
        <taxon>Bacteria</taxon>
        <taxon>Pseudomonadati</taxon>
        <taxon>Bacteroidota</taxon>
        <taxon>Sphingobacteriia</taxon>
        <taxon>Sphingobacteriales</taxon>
        <taxon>Sphingobacteriaceae</taxon>
        <taxon>Parapedobacter</taxon>
    </lineage>
</organism>
<feature type="active site" description="Proton donor/acceptor" evidence="1">
    <location>
        <position position="82"/>
    </location>
</feature>
<protein>
    <submittedName>
        <fullName evidence="3">Phosphoglycerate mutase</fullName>
    </submittedName>
</protein>
<proteinExistence type="predicted"/>
<dbReference type="Proteomes" id="UP000660862">
    <property type="component" value="Unassembled WGS sequence"/>
</dbReference>